<dbReference type="EMBL" id="CP002691">
    <property type="protein sequence ID" value="AEE52265.1"/>
    <property type="molecule type" value="Genomic_DNA"/>
</dbReference>
<dbReference type="STRING" id="760192.Halhy_4423"/>
<feature type="chain" id="PRO_5003311928" evidence="2">
    <location>
        <begin position="23"/>
        <end position="501"/>
    </location>
</feature>
<accession>F4KQY0</accession>
<proteinExistence type="predicted"/>
<dbReference type="HOGENOM" id="CLU_588897_0_0_10"/>
<dbReference type="Gene3D" id="3.75.10.10">
    <property type="entry name" value="L-arginine/glycine Amidinotransferase, Chain A"/>
    <property type="match status" value="1"/>
</dbReference>
<dbReference type="KEGG" id="hhy:Halhy_4423"/>
<dbReference type="AlphaFoldDB" id="F4KQY0"/>
<dbReference type="InterPro" id="IPR007466">
    <property type="entry name" value="Peptidyl-Arg-deiminase_porph"/>
</dbReference>
<dbReference type="RefSeq" id="WP_013766803.1">
    <property type="nucleotide sequence ID" value="NC_015510.1"/>
</dbReference>
<protein>
    <submittedName>
        <fullName evidence="3">Porphyromonas-type peptidyl-arginine deiminase</fullName>
    </submittedName>
</protein>
<evidence type="ECO:0000256" key="2">
    <source>
        <dbReference type="SAM" id="SignalP"/>
    </source>
</evidence>
<keyword evidence="2" id="KW-0732">Signal</keyword>
<dbReference type="PROSITE" id="PS51257">
    <property type="entry name" value="PROKAR_LIPOPROTEIN"/>
    <property type="match status" value="1"/>
</dbReference>
<keyword evidence="1" id="KW-0378">Hydrolase</keyword>
<dbReference type="Proteomes" id="UP000008461">
    <property type="component" value="Chromosome"/>
</dbReference>
<dbReference type="eggNOG" id="COG2957">
    <property type="taxonomic scope" value="Bacteria"/>
</dbReference>
<dbReference type="GO" id="GO:0004668">
    <property type="term" value="F:protein-arginine deiminase activity"/>
    <property type="evidence" value="ECO:0007669"/>
    <property type="project" value="InterPro"/>
</dbReference>
<organism evidence="3 4">
    <name type="scientific">Haliscomenobacter hydrossis (strain ATCC 27775 / DSM 1100 / LMG 10767 / O)</name>
    <dbReference type="NCBI Taxonomy" id="760192"/>
    <lineage>
        <taxon>Bacteria</taxon>
        <taxon>Pseudomonadati</taxon>
        <taxon>Bacteroidota</taxon>
        <taxon>Saprospiria</taxon>
        <taxon>Saprospirales</taxon>
        <taxon>Haliscomenobacteraceae</taxon>
        <taxon>Haliscomenobacter</taxon>
    </lineage>
</organism>
<dbReference type="SUPFAM" id="SSF55909">
    <property type="entry name" value="Pentein"/>
    <property type="match status" value="1"/>
</dbReference>
<name>F4KQY0_HALH1</name>
<reference key="2">
    <citation type="submission" date="2011-04" db="EMBL/GenBank/DDBJ databases">
        <title>Complete sequence of chromosome of Haliscomenobacter hydrossis DSM 1100.</title>
        <authorList>
            <consortium name="US DOE Joint Genome Institute (JGI-PGF)"/>
            <person name="Lucas S."/>
            <person name="Han J."/>
            <person name="Lapidus A."/>
            <person name="Bruce D."/>
            <person name="Goodwin L."/>
            <person name="Pitluck S."/>
            <person name="Peters L."/>
            <person name="Kyrpides N."/>
            <person name="Mavromatis K."/>
            <person name="Ivanova N."/>
            <person name="Ovchinnikova G."/>
            <person name="Pagani I."/>
            <person name="Daligault H."/>
            <person name="Detter J.C."/>
            <person name="Han C."/>
            <person name="Land M."/>
            <person name="Hauser L."/>
            <person name="Markowitz V."/>
            <person name="Cheng J.-F."/>
            <person name="Hugenholtz P."/>
            <person name="Woyke T."/>
            <person name="Wu D."/>
            <person name="Verbarg S."/>
            <person name="Frueling A."/>
            <person name="Brambilla E."/>
            <person name="Klenk H.-P."/>
            <person name="Eisen J.A."/>
        </authorList>
    </citation>
    <scope>NUCLEOTIDE SEQUENCE</scope>
    <source>
        <strain>DSM 1100</strain>
    </source>
</reference>
<keyword evidence="4" id="KW-1185">Reference proteome</keyword>
<gene>
    <name evidence="3" type="ordered locus">Halhy_4423</name>
</gene>
<evidence type="ECO:0000313" key="3">
    <source>
        <dbReference type="EMBL" id="AEE52265.1"/>
    </source>
</evidence>
<dbReference type="Pfam" id="PF04371">
    <property type="entry name" value="PAD_porph"/>
    <property type="match status" value="1"/>
</dbReference>
<feature type="signal peptide" evidence="2">
    <location>
        <begin position="1"/>
        <end position="22"/>
    </location>
</feature>
<evidence type="ECO:0000256" key="1">
    <source>
        <dbReference type="ARBA" id="ARBA00022801"/>
    </source>
</evidence>
<reference evidence="3 4" key="1">
    <citation type="journal article" date="2011" name="Stand. Genomic Sci.">
        <title>Complete genome sequence of Haliscomenobacter hydrossis type strain (O).</title>
        <authorList>
            <consortium name="US DOE Joint Genome Institute (JGI-PGF)"/>
            <person name="Daligault H."/>
            <person name="Lapidus A."/>
            <person name="Zeytun A."/>
            <person name="Nolan M."/>
            <person name="Lucas S."/>
            <person name="Del Rio T.G."/>
            <person name="Tice H."/>
            <person name="Cheng J.F."/>
            <person name="Tapia R."/>
            <person name="Han C."/>
            <person name="Goodwin L."/>
            <person name="Pitluck S."/>
            <person name="Liolios K."/>
            <person name="Pagani I."/>
            <person name="Ivanova N."/>
            <person name="Huntemann M."/>
            <person name="Mavromatis K."/>
            <person name="Mikhailova N."/>
            <person name="Pati A."/>
            <person name="Chen A."/>
            <person name="Palaniappan K."/>
            <person name="Land M."/>
            <person name="Hauser L."/>
            <person name="Brambilla E.M."/>
            <person name="Rohde M."/>
            <person name="Verbarg S."/>
            <person name="Goker M."/>
            <person name="Bristow J."/>
            <person name="Eisen J.A."/>
            <person name="Markowitz V."/>
            <person name="Hugenholtz P."/>
            <person name="Kyrpides N.C."/>
            <person name="Klenk H.P."/>
            <person name="Woyke T."/>
        </authorList>
    </citation>
    <scope>NUCLEOTIDE SEQUENCE [LARGE SCALE GENOMIC DNA]</scope>
    <source>
        <strain evidence="4">ATCC 27775 / DSM 1100 / LMG 10767 / O</strain>
    </source>
</reference>
<dbReference type="GO" id="GO:0009446">
    <property type="term" value="P:putrescine biosynthetic process"/>
    <property type="evidence" value="ECO:0007669"/>
    <property type="project" value="InterPro"/>
</dbReference>
<sequence>MNSKGLFLLLLCLLTACSNHSAAQKEDTEANYYTQGNTNRTAAEWEPAKGTLVAWPLALPHKLLVELAKDNHLYTLVENDSIKKEAQKWYAQWGIEASQNTFVYVPRGIDFWWVRDWGPSAIFTPDGKMKLADANCLYVPPRAKSGCSDSLYSLFSDTPHEVLKSAIDDATILPLGKGLDLDVLNLPFINTGGNFMTDGLGTAFSTCILPSENKFHQTPEAQYFKLNKELQGITNYHIVSNFEKLGIQHIDCFMKLLDEERILVAEPPADHELYPVYENIVQNELKKLKTVYGRPYEILRLKTDRYEGEQLAAYSNSIIVNKTIYVPLFQIKADRVALQTWRKVMPGYTVKGFEFALKDEPFLAPGMKEQYSSGYGWKSGDALHCRTRAVWDKEMLFISVKRVDKVVDAEHRNIVYTTIIDYSKKGLVKDKAQLFWRAEGETNWRSAALNPSENPTHFFYEIPYHQKGANIEYYIVAESKSGRKETQPRTAPVGTYHFKIE</sequence>
<evidence type="ECO:0000313" key="4">
    <source>
        <dbReference type="Proteomes" id="UP000008461"/>
    </source>
</evidence>